<keyword evidence="2" id="KW-1185">Reference proteome</keyword>
<dbReference type="InterPro" id="IPR011042">
    <property type="entry name" value="6-blade_b-propeller_TolB-like"/>
</dbReference>
<dbReference type="RefSeq" id="WP_319008333.1">
    <property type="nucleotide sequence ID" value="NZ_JAWJZF010000269.1"/>
</dbReference>
<dbReference type="Proteomes" id="UP001278571">
    <property type="component" value="Unassembled WGS sequence"/>
</dbReference>
<proteinExistence type="predicted"/>
<evidence type="ECO:0000313" key="1">
    <source>
        <dbReference type="EMBL" id="MDX2291795.1"/>
    </source>
</evidence>
<gene>
    <name evidence="1" type="ORF">R2363_06360</name>
</gene>
<sequence>KKIAFSSRGEIFVSDPEGKFIQKINKGNAERAIEIKWLSDNKTLLFNQTVGGYQNIFTISADGTGSPKQITNDKKDNRSIVLNKSRSKAVYLSGRDEVRLLDT</sequence>
<comment type="caution">
    <text evidence="1">The sequence shown here is derived from an EMBL/GenBank/DDBJ whole genome shotgun (WGS) entry which is preliminary data.</text>
</comment>
<dbReference type="SUPFAM" id="SSF82171">
    <property type="entry name" value="DPP6 N-terminal domain-like"/>
    <property type="match status" value="1"/>
</dbReference>
<reference evidence="1 2" key="1">
    <citation type="submission" date="2023-10" db="EMBL/GenBank/DDBJ databases">
        <authorList>
            <person name="Wang X.X."/>
        </authorList>
    </citation>
    <scope>NUCLEOTIDE SEQUENCE [LARGE SCALE GENOMIC DNA]</scope>
    <source>
        <strain evidence="1 2">NBRC 12816</strain>
    </source>
</reference>
<protein>
    <submittedName>
        <fullName evidence="1">Uncharacterized protein</fullName>
    </submittedName>
</protein>
<dbReference type="Gene3D" id="2.120.10.30">
    <property type="entry name" value="TolB, C-terminal domain"/>
    <property type="match status" value="1"/>
</dbReference>
<accession>A0ABU4K219</accession>
<evidence type="ECO:0000313" key="2">
    <source>
        <dbReference type="Proteomes" id="UP001278571"/>
    </source>
</evidence>
<dbReference type="EMBL" id="JAWJZF010000269">
    <property type="protein sequence ID" value="MDX2291795.1"/>
    <property type="molecule type" value="Genomic_DNA"/>
</dbReference>
<name>A0ABU4K219_9ACTN</name>
<organism evidence="1 2">
    <name type="scientific">Streptomyces roseolus</name>
    <dbReference type="NCBI Taxonomy" id="67358"/>
    <lineage>
        <taxon>Bacteria</taxon>
        <taxon>Bacillati</taxon>
        <taxon>Actinomycetota</taxon>
        <taxon>Actinomycetes</taxon>
        <taxon>Kitasatosporales</taxon>
        <taxon>Streptomycetaceae</taxon>
        <taxon>Streptomyces</taxon>
    </lineage>
</organism>
<feature type="non-terminal residue" evidence="1">
    <location>
        <position position="103"/>
    </location>
</feature>
<feature type="non-terminal residue" evidence="1">
    <location>
        <position position="1"/>
    </location>
</feature>